<dbReference type="AlphaFoldDB" id="A0A4Z1P881"/>
<proteinExistence type="predicted"/>
<organism evidence="2 3">
    <name type="scientific">Venturia nashicola</name>
    <dbReference type="NCBI Taxonomy" id="86259"/>
    <lineage>
        <taxon>Eukaryota</taxon>
        <taxon>Fungi</taxon>
        <taxon>Dikarya</taxon>
        <taxon>Ascomycota</taxon>
        <taxon>Pezizomycotina</taxon>
        <taxon>Dothideomycetes</taxon>
        <taxon>Pleosporomycetidae</taxon>
        <taxon>Venturiales</taxon>
        <taxon>Venturiaceae</taxon>
        <taxon>Venturia</taxon>
    </lineage>
</organism>
<protein>
    <submittedName>
        <fullName evidence="2">HET-domain-containing protein</fullName>
    </submittedName>
</protein>
<dbReference type="PANTHER" id="PTHR33112">
    <property type="entry name" value="DOMAIN PROTEIN, PUTATIVE-RELATED"/>
    <property type="match status" value="1"/>
</dbReference>
<evidence type="ECO:0000313" key="3">
    <source>
        <dbReference type="Proteomes" id="UP000298493"/>
    </source>
</evidence>
<dbReference type="Proteomes" id="UP000298493">
    <property type="component" value="Unassembled WGS sequence"/>
</dbReference>
<dbReference type="Pfam" id="PF06985">
    <property type="entry name" value="HET"/>
    <property type="match status" value="1"/>
</dbReference>
<reference evidence="2 3" key="1">
    <citation type="submission" date="2019-04" db="EMBL/GenBank/DDBJ databases">
        <title>High contiguity whole genome sequence and gene annotation resource for two Venturia nashicola isolates.</title>
        <authorList>
            <person name="Prokchorchik M."/>
            <person name="Won K."/>
            <person name="Lee Y."/>
            <person name="Choi E.D."/>
            <person name="Segonzac C."/>
            <person name="Sohn K.H."/>
        </authorList>
    </citation>
    <scope>NUCLEOTIDE SEQUENCE [LARGE SCALE GENOMIC DNA]</scope>
    <source>
        <strain evidence="2 3">PRI2</strain>
    </source>
</reference>
<dbReference type="EMBL" id="SNSC02000005">
    <property type="protein sequence ID" value="TID24475.1"/>
    <property type="molecule type" value="Genomic_DNA"/>
</dbReference>
<keyword evidence="3" id="KW-1185">Reference proteome</keyword>
<sequence length="637" mass="72356">MQTGVETSLDELVHCKYCRGINLENLTAENGYLHAPSRSSLVRSAQKCRLCSLLFRKDRSRHSSQLRLKLEAFNHDDPQVCLRVTHVNKTATVGHRLSFFLYTSPGDPAAQHGVTEKRALTQTRSVESFATSKRWITECLIHHDCSTHLSLREQENMYPARLIDLEAFSGSEDIQLVENNGMHSKYITLSYCWGKSRTFTTTSRSLRLRKARINFETLPKTFKDAVRITRELNLRFLWIDALCIVQDDRLDWQRESAKMGAIYSMSYLTIAVDSGVDCNSGAFNKVSTTQELAFENAPFVLTSTTPDGKQSKLFLWDPSRGVRRPTPPEIDRSPLAERGWVCQERILSPRILHYTKSQLFWECREILLAEDGLRPWSLWTGQAETIPGLARNLYGVTSDPSRLIRLLDVWYTNVVSQSYSRRKLTRPEDKLTAISGIARAFFRHFRCKYIAGLWEFDLAFGLSWRKRGPVIHPAVFRAPSFSWGNLDAVVAGVEWPIRSSNNQYSVTIVQSHVELDGEDSFGRISSSSIKVTGSVRKALVVSRKRISAGDYDLVWELRSLANKLLGTAFMDADVSSEIPEPVDCLILSESDKVGQALILEKIGDGDEFVRKGVAEILGYDKDDPFFERDELQTITIY</sequence>
<gene>
    <name evidence="2" type="ORF">E6O75_ATG02840</name>
</gene>
<comment type="caution">
    <text evidence="2">The sequence shown here is derived from an EMBL/GenBank/DDBJ whole genome shotgun (WGS) entry which is preliminary data.</text>
</comment>
<dbReference type="PANTHER" id="PTHR33112:SF16">
    <property type="entry name" value="HETEROKARYON INCOMPATIBILITY DOMAIN-CONTAINING PROTEIN"/>
    <property type="match status" value="1"/>
</dbReference>
<evidence type="ECO:0000313" key="2">
    <source>
        <dbReference type="EMBL" id="TID24475.1"/>
    </source>
</evidence>
<name>A0A4Z1P881_9PEZI</name>
<accession>A0A4Z1P881</accession>
<dbReference type="OrthoDB" id="2958217at2759"/>
<dbReference type="STRING" id="86259.A0A4Z1P881"/>
<dbReference type="InterPro" id="IPR010730">
    <property type="entry name" value="HET"/>
</dbReference>
<feature type="domain" description="Heterokaryon incompatibility" evidence="1">
    <location>
        <begin position="186"/>
        <end position="344"/>
    </location>
</feature>
<evidence type="ECO:0000259" key="1">
    <source>
        <dbReference type="Pfam" id="PF06985"/>
    </source>
</evidence>